<evidence type="ECO:0000313" key="1">
    <source>
        <dbReference type="EMBL" id="GAQ90874.1"/>
    </source>
</evidence>
<sequence>MQEKIDQDPKFQGEHVVLPIIIYLDKTTMDGLRRVSVFPMYVSLANFSWGFYNERGGLELVALLPQPKPDPDWPQPGYKPKSDAHRDVKHHFITSSLPIITASARKASWSGIDFVDPHGVHRKGVPQLFCISKDLGEASTISNVKSNHCDSCLVPPKELNRLYEAVDGDYPPREEKKMRVAVNTILDLKEDPRVPMVRVTEEMKKHGVHPQMPWFFGWKYGTRPWNAPYPKMVPDDLHTVYGGVLGSHFLNILDAVAEIHPDGKATFLSLMNIRLHQIYLYYNPGLRLPASKEFFTERYSVPNYEWKAVMQTSSWNGRWLWWTGFKATFWLEKGIHNEDTLKESDRLLRHFDDKCTAIAGLQNSAWNFRKYHDLSKFTATVRRLGATRWTSTERGEHEHHWVKIWWSSMNGRNVDEAMFEA</sequence>
<organism evidence="1 2">
    <name type="scientific">Klebsormidium nitens</name>
    <name type="common">Green alga</name>
    <name type="synonym">Ulothrix nitens</name>
    <dbReference type="NCBI Taxonomy" id="105231"/>
    <lineage>
        <taxon>Eukaryota</taxon>
        <taxon>Viridiplantae</taxon>
        <taxon>Streptophyta</taxon>
        <taxon>Klebsormidiophyceae</taxon>
        <taxon>Klebsormidiales</taxon>
        <taxon>Klebsormidiaceae</taxon>
        <taxon>Klebsormidium</taxon>
    </lineage>
</organism>
<accession>A0A1Y1IJ87</accession>
<proteinExistence type="predicted"/>
<dbReference type="InterPro" id="IPR041078">
    <property type="entry name" value="Plavaka"/>
</dbReference>
<reference evidence="1 2" key="1">
    <citation type="journal article" date="2014" name="Nat. Commun.">
        <title>Klebsormidium flaccidum genome reveals primary factors for plant terrestrial adaptation.</title>
        <authorList>
            <person name="Hori K."/>
            <person name="Maruyama F."/>
            <person name="Fujisawa T."/>
            <person name="Togashi T."/>
            <person name="Yamamoto N."/>
            <person name="Seo M."/>
            <person name="Sato S."/>
            <person name="Yamada T."/>
            <person name="Mori H."/>
            <person name="Tajima N."/>
            <person name="Moriyama T."/>
            <person name="Ikeuchi M."/>
            <person name="Watanabe M."/>
            <person name="Wada H."/>
            <person name="Kobayashi K."/>
            <person name="Saito M."/>
            <person name="Masuda T."/>
            <person name="Sasaki-Sekimoto Y."/>
            <person name="Mashiguchi K."/>
            <person name="Awai K."/>
            <person name="Shimojima M."/>
            <person name="Masuda S."/>
            <person name="Iwai M."/>
            <person name="Nobusawa T."/>
            <person name="Narise T."/>
            <person name="Kondo S."/>
            <person name="Saito H."/>
            <person name="Sato R."/>
            <person name="Murakawa M."/>
            <person name="Ihara Y."/>
            <person name="Oshima-Yamada Y."/>
            <person name="Ohtaka K."/>
            <person name="Satoh M."/>
            <person name="Sonobe K."/>
            <person name="Ishii M."/>
            <person name="Ohtani R."/>
            <person name="Kanamori-Sato M."/>
            <person name="Honoki R."/>
            <person name="Miyazaki D."/>
            <person name="Mochizuki H."/>
            <person name="Umetsu J."/>
            <person name="Higashi K."/>
            <person name="Shibata D."/>
            <person name="Kamiya Y."/>
            <person name="Sato N."/>
            <person name="Nakamura Y."/>
            <person name="Tabata S."/>
            <person name="Ida S."/>
            <person name="Kurokawa K."/>
            <person name="Ohta H."/>
        </authorList>
    </citation>
    <scope>NUCLEOTIDE SEQUENCE [LARGE SCALE GENOMIC DNA]</scope>
    <source>
        <strain evidence="1 2">NIES-2285</strain>
    </source>
</reference>
<evidence type="ECO:0000313" key="2">
    <source>
        <dbReference type="Proteomes" id="UP000054558"/>
    </source>
</evidence>
<protein>
    <submittedName>
        <fullName evidence="1">Uncharacterized protein</fullName>
    </submittedName>
</protein>
<dbReference type="Proteomes" id="UP000054558">
    <property type="component" value="Unassembled WGS sequence"/>
</dbReference>
<keyword evidence="2" id="KW-1185">Reference proteome</keyword>
<gene>
    <name evidence="1" type="ORF">KFL_006950090</name>
</gene>
<dbReference type="Pfam" id="PF18759">
    <property type="entry name" value="Plavaka"/>
    <property type="match status" value="1"/>
</dbReference>
<dbReference type="EMBL" id="DF237644">
    <property type="protein sequence ID" value="GAQ90874.1"/>
    <property type="molecule type" value="Genomic_DNA"/>
</dbReference>
<dbReference type="AlphaFoldDB" id="A0A1Y1IJ87"/>
<name>A0A1Y1IJ87_KLENI</name>